<dbReference type="EMBL" id="PYFQ01000016">
    <property type="protein sequence ID" value="PSK35377.1"/>
    <property type="molecule type" value="Genomic_DNA"/>
</dbReference>
<gene>
    <name evidence="4" type="ORF">C7M61_004622</name>
</gene>
<feature type="compositionally biased region" description="Basic and acidic residues" evidence="2">
    <location>
        <begin position="262"/>
        <end position="277"/>
    </location>
</feature>
<feature type="compositionally biased region" description="Basic and acidic residues" evidence="2">
    <location>
        <begin position="289"/>
        <end position="303"/>
    </location>
</feature>
<evidence type="ECO:0000256" key="2">
    <source>
        <dbReference type="SAM" id="MobiDB-lite"/>
    </source>
</evidence>
<name>A0A2P7YHF5_9ASCO</name>
<feature type="transmembrane region" description="Helical" evidence="3">
    <location>
        <begin position="101"/>
        <end position="121"/>
    </location>
</feature>
<keyword evidence="1" id="KW-0175">Coiled coil</keyword>
<feature type="compositionally biased region" description="Basic residues" evidence="2">
    <location>
        <begin position="329"/>
        <end position="341"/>
    </location>
</feature>
<reference evidence="4 5" key="1">
    <citation type="submission" date="2018-03" db="EMBL/GenBank/DDBJ databases">
        <title>Candida pseudohaemulonii genome assembly and annotation.</title>
        <authorList>
            <person name="Munoz J.F."/>
            <person name="Gade L.G."/>
            <person name="Chow N.A."/>
            <person name="Litvintseva A.P."/>
            <person name="Loparev V.N."/>
            <person name="Cuomo C.A."/>
        </authorList>
    </citation>
    <scope>NUCLEOTIDE SEQUENCE [LARGE SCALE GENOMIC DNA]</scope>
    <source>
        <strain evidence="4 5">B12108</strain>
    </source>
</reference>
<dbReference type="Proteomes" id="UP000241107">
    <property type="component" value="Unassembled WGS sequence"/>
</dbReference>
<comment type="caution">
    <text evidence="4">The sequence shown here is derived from an EMBL/GenBank/DDBJ whole genome shotgun (WGS) entry which is preliminary data.</text>
</comment>
<keyword evidence="5" id="KW-1185">Reference proteome</keyword>
<protein>
    <submittedName>
        <fullName evidence="4">Uncharacterized protein</fullName>
    </submittedName>
</protein>
<evidence type="ECO:0000256" key="1">
    <source>
        <dbReference type="SAM" id="Coils"/>
    </source>
</evidence>
<dbReference type="OrthoDB" id="4090217at2759"/>
<feature type="coiled-coil region" evidence="1">
    <location>
        <begin position="195"/>
        <end position="222"/>
    </location>
</feature>
<organism evidence="4 5">
    <name type="scientific">Candidozyma pseudohaemuli</name>
    <dbReference type="NCBI Taxonomy" id="418784"/>
    <lineage>
        <taxon>Eukaryota</taxon>
        <taxon>Fungi</taxon>
        <taxon>Dikarya</taxon>
        <taxon>Ascomycota</taxon>
        <taxon>Saccharomycotina</taxon>
        <taxon>Pichiomycetes</taxon>
        <taxon>Metschnikowiaceae</taxon>
        <taxon>Candidozyma</taxon>
    </lineage>
</organism>
<sequence length="382" mass="42598">MNPVIQEYAALAGRIALFPFTHACYYIFYASWLAINYTLVVPSALAFQSAKVYLPVDLDAMDYQEQAVFAGKLALRVVLFPVTHVLFYIVLSVWLVVKHTIVVPLLLMLRITLFGLVYLPLTPVLTAADVDYDQTVSVEGLLLQLVFHSIPHVAFFALHLLHYVIIAAVTGVIVGWFTGLNISVVSKVLTPPPLEQAIQEELEKTKAKMEELKAQLPNLEAPVLPKVDALVKSEPPKLPVKVKEEPRELSVSDIVQNEPKRVQRGKVDFSDGGAEHSYEDDDGYNFMRYLRDSPEPRVATIKEEPEEPEEAETGENSEELSSEQALTKSQKKRRLRKRREASRRLGLALTPGTVETAAFSETGEAGDELSRTETAEPEDDGK</sequence>
<feature type="compositionally biased region" description="Acidic residues" evidence="2">
    <location>
        <begin position="304"/>
        <end position="321"/>
    </location>
</feature>
<feature type="transmembrane region" description="Helical" evidence="3">
    <location>
        <begin position="153"/>
        <end position="177"/>
    </location>
</feature>
<proteinExistence type="predicted"/>
<feature type="transmembrane region" description="Helical" evidence="3">
    <location>
        <begin position="73"/>
        <end position="95"/>
    </location>
</feature>
<feature type="region of interest" description="Disordered" evidence="2">
    <location>
        <begin position="262"/>
        <end position="382"/>
    </location>
</feature>
<dbReference type="GeneID" id="36568009"/>
<feature type="compositionally biased region" description="Basic and acidic residues" evidence="2">
    <location>
        <begin position="368"/>
        <end position="382"/>
    </location>
</feature>
<evidence type="ECO:0000313" key="5">
    <source>
        <dbReference type="Proteomes" id="UP000241107"/>
    </source>
</evidence>
<dbReference type="RefSeq" id="XP_024711893.1">
    <property type="nucleotide sequence ID" value="XM_024859941.1"/>
</dbReference>
<keyword evidence="3" id="KW-0812">Transmembrane</keyword>
<dbReference type="AlphaFoldDB" id="A0A2P7YHF5"/>
<keyword evidence="3" id="KW-1133">Transmembrane helix</keyword>
<accession>A0A2P7YHF5</accession>
<evidence type="ECO:0000256" key="3">
    <source>
        <dbReference type="SAM" id="Phobius"/>
    </source>
</evidence>
<dbReference type="VEuPathDB" id="FungiDB:C7M61_004622"/>
<evidence type="ECO:0000313" key="4">
    <source>
        <dbReference type="EMBL" id="PSK35377.1"/>
    </source>
</evidence>
<keyword evidence="3" id="KW-0472">Membrane</keyword>